<dbReference type="PANTHER" id="PTHR43739:SF5">
    <property type="entry name" value="EXO-ALPHA-SIALIDASE"/>
    <property type="match status" value="1"/>
</dbReference>
<sequence precursor="true">MNIRSILLLFVMAAAVQAQAPRIPSEQLNQLRYRYIGPVGNRVIAAVGVPGDPNIYYAGAASGGIFKSADAGAHWEPIFDGQPVSSVGSLAIAPSDVNVVWAGTGETFIRSHISVGQGIYKSLDAGKTWSLMGLEKTGRIGRVIIDPRNPDVVLACALGHSYGPQPERGVYRTTDGGTTWAQTLLVDQNTGCSDLAMDPNNPRIVYAGMWQLQLSTWNRASGGPGSGVYKSTDGGATWKRIVGHGLPAPPVGKIGLAIARRSSRVYALIETGDGVPFEDKPTQKGQLWKSDNAGDTWDLVSIDRQLQGRSAYYTRCLVSPDNEHELYFMSAAFSHSLDGGKTLTPLPALPGGDNHDMWIDPLNGDRLAVANDSGFSISVNRGKTWNRVQLPIAQMYHVTVDNQVPYFVYGNKQDGTSYRGPSNSLGGGGRAGAADEGEGGRGSVIPRGAWHQVTGGESGFATPDPVDANIIWSSASGSGSVGGIVTVFDERNHQARNVEIWPDQTSGSTAAEVKYRFNWEFPLMISPHDHNKVFAGSQYVHVTTDQGHSWKIISPDLTRNDKSRMGFSGGLTGDNIGVEYAGVVFALAESPKEAGLIWAGTNDGLVQITRDGGRNWSNVTAAIPDMPDWGTVSNIEASRFDPGTAYLTVDAHQVNNRDPFVYKTSDYGKTWMRITNGIPHSMLSYAHCVREDPFRRGLLFVGTENGAYVSFDDGANWQPLQSNLPHAPVYWIAIQEHFHDLVLATYGRGFWILDNLTALEQLTPAVTSSAAYLFAPRDAYRFRTAVQAESMPYDPTAGQNPPYGAAIDYYLGAAPKEARLAILDPSGRTVRSLNPSTQPGISRVWWDFRFTATKPVRLRTSPEYAPEILAGGEGWRPAPGLQSVALLAPPGVYTVKLTVDGKDYTQPLKVIKDPHSNGSEGDVQLQTKVMTSLSAQIDGVTDAINQIEMLLAQLADLKPVLPSGGEAANVSTSAQQLSGKLLEIERNLFRTKATGRGQDGVRWTPQLAEKLVYLANEVDSSDYPPTTQQTAVHNELQERAATYRQRLKLLIEQEVTAFNALLRQRNVPNLITEMQ</sequence>
<dbReference type="AlphaFoldDB" id="Q026X0"/>
<dbReference type="Gene3D" id="2.130.10.10">
    <property type="entry name" value="YVTN repeat-like/Quinoprotein amine dehydrogenase"/>
    <property type="match status" value="4"/>
</dbReference>
<dbReference type="HOGENOM" id="CLU_004847_0_0_0"/>
<dbReference type="EMBL" id="CP000473">
    <property type="protein sequence ID" value="ABJ82943.1"/>
    <property type="molecule type" value="Genomic_DNA"/>
</dbReference>
<protein>
    <submittedName>
        <fullName evidence="3">Glycosyl hydrolase, BNR repeat-containing protein</fullName>
    </submittedName>
</protein>
<feature type="region of interest" description="Disordered" evidence="1">
    <location>
        <begin position="417"/>
        <end position="448"/>
    </location>
</feature>
<dbReference type="SUPFAM" id="SSF50939">
    <property type="entry name" value="Sialidases"/>
    <property type="match status" value="2"/>
</dbReference>
<dbReference type="InterPro" id="IPR036278">
    <property type="entry name" value="Sialidase_sf"/>
</dbReference>
<dbReference type="CDD" id="cd15482">
    <property type="entry name" value="Sialidase_non-viral"/>
    <property type="match status" value="2"/>
</dbReference>
<dbReference type="InParanoid" id="Q026X0"/>
<evidence type="ECO:0000256" key="1">
    <source>
        <dbReference type="SAM" id="MobiDB-lite"/>
    </source>
</evidence>
<dbReference type="InterPro" id="IPR052025">
    <property type="entry name" value="Xyloglucanase_GH74"/>
</dbReference>
<proteinExistence type="predicted"/>
<keyword evidence="2" id="KW-0732">Signal</keyword>
<name>Q026X0_SOLUE</name>
<dbReference type="KEGG" id="sus:Acid_1953"/>
<evidence type="ECO:0000256" key="2">
    <source>
        <dbReference type="SAM" id="SignalP"/>
    </source>
</evidence>
<dbReference type="eggNOG" id="COG4447">
    <property type="taxonomic scope" value="Bacteria"/>
</dbReference>
<feature type="signal peptide" evidence="2">
    <location>
        <begin position="1"/>
        <end position="20"/>
    </location>
</feature>
<dbReference type="STRING" id="234267.Acid_1953"/>
<dbReference type="GO" id="GO:0010411">
    <property type="term" value="P:xyloglucan metabolic process"/>
    <property type="evidence" value="ECO:0007669"/>
    <property type="project" value="TreeGrafter"/>
</dbReference>
<organism evidence="3">
    <name type="scientific">Solibacter usitatus (strain Ellin6076)</name>
    <dbReference type="NCBI Taxonomy" id="234267"/>
    <lineage>
        <taxon>Bacteria</taxon>
        <taxon>Pseudomonadati</taxon>
        <taxon>Acidobacteriota</taxon>
        <taxon>Terriglobia</taxon>
        <taxon>Bryobacterales</taxon>
        <taxon>Solibacteraceae</taxon>
        <taxon>Candidatus Solibacter</taxon>
    </lineage>
</organism>
<evidence type="ECO:0000313" key="3">
    <source>
        <dbReference type="EMBL" id="ABJ82943.1"/>
    </source>
</evidence>
<dbReference type="OrthoDB" id="9764804at2"/>
<dbReference type="InterPro" id="IPR015943">
    <property type="entry name" value="WD40/YVTN_repeat-like_dom_sf"/>
</dbReference>
<accession>Q026X0</accession>
<reference evidence="3" key="1">
    <citation type="submission" date="2006-10" db="EMBL/GenBank/DDBJ databases">
        <title>Complete sequence of Solibacter usitatus Ellin6076.</title>
        <authorList>
            <consortium name="US DOE Joint Genome Institute"/>
            <person name="Copeland A."/>
            <person name="Lucas S."/>
            <person name="Lapidus A."/>
            <person name="Barry K."/>
            <person name="Detter J.C."/>
            <person name="Glavina del Rio T."/>
            <person name="Hammon N."/>
            <person name="Israni S."/>
            <person name="Dalin E."/>
            <person name="Tice H."/>
            <person name="Pitluck S."/>
            <person name="Thompson L.S."/>
            <person name="Brettin T."/>
            <person name="Bruce D."/>
            <person name="Han C."/>
            <person name="Tapia R."/>
            <person name="Gilna P."/>
            <person name="Schmutz J."/>
            <person name="Larimer F."/>
            <person name="Land M."/>
            <person name="Hauser L."/>
            <person name="Kyrpides N."/>
            <person name="Mikhailova N."/>
            <person name="Janssen P.H."/>
            <person name="Kuske C.R."/>
            <person name="Richardson P."/>
        </authorList>
    </citation>
    <scope>NUCLEOTIDE SEQUENCE</scope>
    <source>
        <strain evidence="3">Ellin6076</strain>
    </source>
</reference>
<dbReference type="PANTHER" id="PTHR43739">
    <property type="entry name" value="XYLOGLUCANASE (EUROFUNG)"/>
    <property type="match status" value="1"/>
</dbReference>
<feature type="chain" id="PRO_5004163129" evidence="2">
    <location>
        <begin position="21"/>
        <end position="1075"/>
    </location>
</feature>
<dbReference type="GO" id="GO:0016787">
    <property type="term" value="F:hydrolase activity"/>
    <property type="evidence" value="ECO:0007669"/>
    <property type="project" value="UniProtKB-KW"/>
</dbReference>
<gene>
    <name evidence="3" type="ordered locus">Acid_1953</name>
</gene>
<keyword evidence="3" id="KW-0378">Hydrolase</keyword>